<dbReference type="EMBL" id="BJWF01000054">
    <property type="protein sequence ID" value="GEL93203.1"/>
    <property type="molecule type" value="Genomic_DNA"/>
</dbReference>
<evidence type="ECO:0000313" key="3">
    <source>
        <dbReference type="Proteomes" id="UP000321830"/>
    </source>
</evidence>
<keyword evidence="1" id="KW-0812">Transmembrane</keyword>
<organism evidence="2 3">
    <name type="scientific">Enterococcus villorum</name>
    <dbReference type="NCBI Taxonomy" id="112904"/>
    <lineage>
        <taxon>Bacteria</taxon>
        <taxon>Bacillati</taxon>
        <taxon>Bacillota</taxon>
        <taxon>Bacilli</taxon>
        <taxon>Lactobacillales</taxon>
        <taxon>Enterococcaceae</taxon>
        <taxon>Enterococcus</taxon>
    </lineage>
</organism>
<protein>
    <submittedName>
        <fullName evidence="2">Uncharacterized protein</fullName>
    </submittedName>
</protein>
<reference evidence="2 3" key="1">
    <citation type="submission" date="2019-07" db="EMBL/GenBank/DDBJ databases">
        <title>Whole genome shotgun sequence of Enterococcus villorum NBRC 100699.</title>
        <authorList>
            <person name="Hosoyama A."/>
            <person name="Uohara A."/>
            <person name="Ohji S."/>
            <person name="Ichikawa N."/>
        </authorList>
    </citation>
    <scope>NUCLEOTIDE SEQUENCE [LARGE SCALE GENOMIC DNA]</scope>
    <source>
        <strain evidence="2 3">NBRC 100699</strain>
    </source>
</reference>
<name>A0A511J663_9ENTE</name>
<dbReference type="Proteomes" id="UP000321830">
    <property type="component" value="Unassembled WGS sequence"/>
</dbReference>
<feature type="transmembrane region" description="Helical" evidence="1">
    <location>
        <begin position="36"/>
        <end position="53"/>
    </location>
</feature>
<evidence type="ECO:0000256" key="1">
    <source>
        <dbReference type="SAM" id="Phobius"/>
    </source>
</evidence>
<comment type="caution">
    <text evidence="2">The sequence shown here is derived from an EMBL/GenBank/DDBJ whole genome shotgun (WGS) entry which is preliminary data.</text>
</comment>
<accession>A0A511J663</accession>
<evidence type="ECO:0000313" key="2">
    <source>
        <dbReference type="EMBL" id="GEL93203.1"/>
    </source>
</evidence>
<feature type="transmembrane region" description="Helical" evidence="1">
    <location>
        <begin position="97"/>
        <end position="117"/>
    </location>
</feature>
<proteinExistence type="predicted"/>
<keyword evidence="1" id="KW-1133">Transmembrane helix</keyword>
<gene>
    <name evidence="2" type="ORF">EVI01_25400</name>
</gene>
<feature type="transmembrane region" description="Helical" evidence="1">
    <location>
        <begin position="60"/>
        <end position="77"/>
    </location>
</feature>
<sequence length="124" mass="14625">MKRDLFELLNKFFWLIGFILLMVGITDIFLWKQKVIHLDMSFLGLVFGLSILFEKNFYHRLNIGIILLLSALCIYVPNKLLESMQISVLSISINDYILIMIVVSVVLVTLWVMKHWYKTKNRNT</sequence>
<feature type="transmembrane region" description="Helical" evidence="1">
    <location>
        <begin position="12"/>
        <end position="30"/>
    </location>
</feature>
<dbReference type="AlphaFoldDB" id="A0A511J663"/>
<keyword evidence="1" id="KW-0472">Membrane</keyword>